<dbReference type="RefSeq" id="WP_093332414.1">
    <property type="nucleotide sequence ID" value="NZ_AP027363.1"/>
</dbReference>
<reference evidence="1 2" key="1">
    <citation type="submission" date="2016-10" db="EMBL/GenBank/DDBJ databases">
        <authorList>
            <person name="de Groot N.N."/>
        </authorList>
    </citation>
    <scope>NUCLEOTIDE SEQUENCE [LARGE SCALE GENOMIC DNA]</scope>
    <source>
        <strain evidence="1 2">DSM 19706</strain>
    </source>
</reference>
<dbReference type="InterPro" id="IPR054257">
    <property type="entry name" value="DUF6988"/>
</dbReference>
<dbReference type="EMBL" id="FOHK01000023">
    <property type="protein sequence ID" value="SET91480.1"/>
    <property type="molecule type" value="Genomic_DNA"/>
</dbReference>
<gene>
    <name evidence="1" type="ORF">SAMN05660429_03043</name>
</gene>
<dbReference type="AlphaFoldDB" id="A0A1I0I4N5"/>
<dbReference type="Proteomes" id="UP000199308">
    <property type="component" value="Unassembled WGS sequence"/>
</dbReference>
<sequence>MKAVHPLADLLNQSQKLYQDIDKIFDVGPYDLNRRTIASKLIAQVAVEHWSSLMLLIEKENYTTAIGVFRLQLESVVRATWLLYAASDSHIRKLTDGKALVH</sequence>
<dbReference type="OrthoDB" id="6058394at2"/>
<protein>
    <submittedName>
        <fullName evidence="1">Uncharacterized protein</fullName>
    </submittedName>
</protein>
<organism evidence="1 2">
    <name type="scientific">Thalassotalea agarivorans</name>
    <name type="common">Thalassomonas agarivorans</name>
    <dbReference type="NCBI Taxonomy" id="349064"/>
    <lineage>
        <taxon>Bacteria</taxon>
        <taxon>Pseudomonadati</taxon>
        <taxon>Pseudomonadota</taxon>
        <taxon>Gammaproteobacteria</taxon>
        <taxon>Alteromonadales</taxon>
        <taxon>Colwelliaceae</taxon>
        <taxon>Thalassotalea</taxon>
    </lineage>
</organism>
<proteinExistence type="predicted"/>
<dbReference type="Pfam" id="PF22491">
    <property type="entry name" value="DUF6988"/>
    <property type="match status" value="1"/>
</dbReference>
<dbReference type="STRING" id="349064.SAMN05660429_03043"/>
<name>A0A1I0I4N5_THASX</name>
<evidence type="ECO:0000313" key="1">
    <source>
        <dbReference type="EMBL" id="SET91480.1"/>
    </source>
</evidence>
<accession>A0A1I0I4N5</accession>
<evidence type="ECO:0000313" key="2">
    <source>
        <dbReference type="Proteomes" id="UP000199308"/>
    </source>
</evidence>
<keyword evidence="2" id="KW-1185">Reference proteome</keyword>